<accession>A0A433D4Y6</accession>
<dbReference type="EMBL" id="RBNI01006629">
    <property type="protein sequence ID" value="RUP45899.1"/>
    <property type="molecule type" value="Genomic_DNA"/>
</dbReference>
<sequence length="117" mass="12647">MSIQSIFTSSDDMGNSLSKTPADKRKKSSILGSDYGDTPPTTASTSSSTSGIGGTSTDLKIMLGRGFNDSRVANRKYMLPSDDGEIDRLTIQHYCIRNFHPPIEKQLEDGICVLDVG</sequence>
<dbReference type="OrthoDB" id="2013972at2759"/>
<keyword evidence="2" id="KW-1185">Reference proteome</keyword>
<reference evidence="1 2" key="1">
    <citation type="journal article" date="2018" name="New Phytol.">
        <title>Phylogenomics of Endogonaceae and evolution of mycorrhizas within Mucoromycota.</title>
        <authorList>
            <person name="Chang Y."/>
            <person name="Desiro A."/>
            <person name="Na H."/>
            <person name="Sandor L."/>
            <person name="Lipzen A."/>
            <person name="Clum A."/>
            <person name="Barry K."/>
            <person name="Grigoriev I.V."/>
            <person name="Martin F.M."/>
            <person name="Stajich J.E."/>
            <person name="Smith M.E."/>
            <person name="Bonito G."/>
            <person name="Spatafora J.W."/>
        </authorList>
    </citation>
    <scope>NUCLEOTIDE SEQUENCE [LARGE SCALE GENOMIC DNA]</scope>
    <source>
        <strain evidence="1 2">GMNB39</strain>
    </source>
</reference>
<comment type="caution">
    <text evidence="1">The sequence shown here is derived from an EMBL/GenBank/DDBJ whole genome shotgun (WGS) entry which is preliminary data.</text>
</comment>
<dbReference type="Proteomes" id="UP000268093">
    <property type="component" value="Unassembled WGS sequence"/>
</dbReference>
<proteinExistence type="predicted"/>
<organism evidence="1 2">
    <name type="scientific">Jimgerdemannia flammicorona</name>
    <dbReference type="NCBI Taxonomy" id="994334"/>
    <lineage>
        <taxon>Eukaryota</taxon>
        <taxon>Fungi</taxon>
        <taxon>Fungi incertae sedis</taxon>
        <taxon>Mucoromycota</taxon>
        <taxon>Mucoromycotina</taxon>
        <taxon>Endogonomycetes</taxon>
        <taxon>Endogonales</taxon>
        <taxon>Endogonaceae</taxon>
        <taxon>Jimgerdemannia</taxon>
    </lineage>
</organism>
<evidence type="ECO:0000313" key="2">
    <source>
        <dbReference type="Proteomes" id="UP000268093"/>
    </source>
</evidence>
<gene>
    <name evidence="1" type="ORF">BC936DRAFT_147600</name>
</gene>
<protein>
    <submittedName>
        <fullName evidence="1">Uncharacterized protein</fullName>
    </submittedName>
</protein>
<name>A0A433D4Y6_9FUNG</name>
<evidence type="ECO:0000313" key="1">
    <source>
        <dbReference type="EMBL" id="RUP45899.1"/>
    </source>
</evidence>